<dbReference type="Proteomes" id="UP000663824">
    <property type="component" value="Unassembled WGS sequence"/>
</dbReference>
<dbReference type="EMBL" id="CAJOBH010000916">
    <property type="protein sequence ID" value="CAF3825146.1"/>
    <property type="molecule type" value="Genomic_DNA"/>
</dbReference>
<feature type="chain" id="PRO_5035600345" evidence="1">
    <location>
        <begin position="19"/>
        <end position="203"/>
    </location>
</feature>
<evidence type="ECO:0000313" key="8">
    <source>
        <dbReference type="Proteomes" id="UP000663855"/>
    </source>
</evidence>
<dbReference type="EMBL" id="CAJNOV010000150">
    <property type="protein sequence ID" value="CAF1003691.1"/>
    <property type="molecule type" value="Genomic_DNA"/>
</dbReference>
<dbReference type="AlphaFoldDB" id="A0A814H139"/>
<evidence type="ECO:0000313" key="5">
    <source>
        <dbReference type="EMBL" id="CAF3825146.1"/>
    </source>
</evidence>
<organism evidence="2 8">
    <name type="scientific">Rotaria magnacalcarata</name>
    <dbReference type="NCBI Taxonomy" id="392030"/>
    <lineage>
        <taxon>Eukaryota</taxon>
        <taxon>Metazoa</taxon>
        <taxon>Spiralia</taxon>
        <taxon>Gnathifera</taxon>
        <taxon>Rotifera</taxon>
        <taxon>Eurotatoria</taxon>
        <taxon>Bdelloidea</taxon>
        <taxon>Philodinida</taxon>
        <taxon>Philodinidae</taxon>
        <taxon>Rotaria</taxon>
    </lineage>
</organism>
<evidence type="ECO:0000313" key="3">
    <source>
        <dbReference type="EMBL" id="CAF1287510.1"/>
    </source>
</evidence>
<dbReference type="Proteomes" id="UP000676336">
    <property type="component" value="Unassembled WGS sequence"/>
</dbReference>
<dbReference type="Proteomes" id="UP000681967">
    <property type="component" value="Unassembled WGS sequence"/>
</dbReference>
<dbReference type="EMBL" id="CAJNOW010000632">
    <property type="protein sequence ID" value="CAF1287510.1"/>
    <property type="molecule type" value="Genomic_DNA"/>
</dbReference>
<dbReference type="EMBL" id="CAJNRE010004613">
    <property type="protein sequence ID" value="CAF2037382.1"/>
    <property type="molecule type" value="Genomic_DNA"/>
</dbReference>
<evidence type="ECO:0000256" key="1">
    <source>
        <dbReference type="SAM" id="SignalP"/>
    </source>
</evidence>
<evidence type="ECO:0000313" key="6">
    <source>
        <dbReference type="EMBL" id="CAF4368762.1"/>
    </source>
</evidence>
<accession>A0A814H139</accession>
<protein>
    <submittedName>
        <fullName evidence="2">Uncharacterized protein</fullName>
    </submittedName>
</protein>
<keyword evidence="1" id="KW-0732">Signal</keyword>
<evidence type="ECO:0000313" key="2">
    <source>
        <dbReference type="EMBL" id="CAF1003691.1"/>
    </source>
</evidence>
<evidence type="ECO:0000313" key="4">
    <source>
        <dbReference type="EMBL" id="CAF2037382.1"/>
    </source>
</evidence>
<dbReference type="EMBL" id="CAJOBI010111926">
    <property type="protein sequence ID" value="CAF4637139.1"/>
    <property type="molecule type" value="Genomic_DNA"/>
</dbReference>
<dbReference type="Proteomes" id="UP000663834">
    <property type="component" value="Unassembled WGS sequence"/>
</dbReference>
<sequence>MQSYIAVSIFCLVLVAEGFLFSSSKCPIKKHKADKIIIGDPLLVHKDFEENLKSIEKAAKDCKVHVFVKGSYYQLPNPNSRAPFGDEDLVIGYAFQFELRDEQNGILCNKLCLSRNPLALSEAKCFLDTIRRNGLTWSSSNSYIISSGKYASDITRYDATKTDIQTKCQKESFKRELLLELRQMYDVESQDGDDDDSDEKKKK</sequence>
<proteinExistence type="predicted"/>
<name>A0A814H139_9BILA</name>
<dbReference type="Proteomes" id="UP000663855">
    <property type="component" value="Unassembled WGS sequence"/>
</dbReference>
<gene>
    <name evidence="5" type="ORF">BYL167_LOCUS4358</name>
    <name evidence="2" type="ORF">CJN711_LOCUS2478</name>
    <name evidence="6" type="ORF">GIL414_LOCUS28745</name>
    <name evidence="3" type="ORF">KQP761_LOCUS4105</name>
    <name evidence="4" type="ORF">MBJ925_LOCUS10907</name>
    <name evidence="7" type="ORF">SMN809_LOCUS40532</name>
</gene>
<feature type="signal peptide" evidence="1">
    <location>
        <begin position="1"/>
        <end position="18"/>
    </location>
</feature>
<evidence type="ECO:0000313" key="7">
    <source>
        <dbReference type="EMBL" id="CAF4637139.1"/>
    </source>
</evidence>
<comment type="caution">
    <text evidence="2">The sequence shown here is derived from an EMBL/GenBank/DDBJ whole genome shotgun (WGS) entry which is preliminary data.</text>
</comment>
<dbReference type="OrthoDB" id="10021790at2759"/>
<reference evidence="2" key="1">
    <citation type="submission" date="2021-02" db="EMBL/GenBank/DDBJ databases">
        <authorList>
            <person name="Nowell W R."/>
        </authorList>
    </citation>
    <scope>NUCLEOTIDE SEQUENCE</scope>
</reference>
<dbReference type="EMBL" id="CAJOBJ010049919">
    <property type="protein sequence ID" value="CAF4368762.1"/>
    <property type="molecule type" value="Genomic_DNA"/>
</dbReference>
<dbReference type="Proteomes" id="UP000681720">
    <property type="component" value="Unassembled WGS sequence"/>
</dbReference>